<dbReference type="InterPro" id="IPR036162">
    <property type="entry name" value="Resolvase-like_N_sf"/>
</dbReference>
<dbReference type="AlphaFoldDB" id="A0A4Y5Z355"/>
<keyword evidence="4" id="KW-1185">Reference proteome</keyword>
<dbReference type="EMBL" id="CP041046">
    <property type="protein sequence ID" value="QDE39820.1"/>
    <property type="molecule type" value="Genomic_DNA"/>
</dbReference>
<dbReference type="InterPro" id="IPR011109">
    <property type="entry name" value="DNA_bind_recombinase_dom"/>
</dbReference>
<dbReference type="GO" id="GO:0003677">
    <property type="term" value="F:DNA binding"/>
    <property type="evidence" value="ECO:0007669"/>
    <property type="project" value="InterPro"/>
</dbReference>
<evidence type="ECO:0000313" key="4">
    <source>
        <dbReference type="Proteomes" id="UP000316093"/>
    </source>
</evidence>
<dbReference type="CDD" id="cd00338">
    <property type="entry name" value="Ser_Recombinase"/>
    <property type="match status" value="1"/>
</dbReference>
<dbReference type="PANTHER" id="PTHR30461:SF23">
    <property type="entry name" value="DNA RECOMBINASE-RELATED"/>
    <property type="match status" value="1"/>
</dbReference>
<organism evidence="3 4">
    <name type="scientific">Luteibacter pinisoli</name>
    <dbReference type="NCBI Taxonomy" id="2589080"/>
    <lineage>
        <taxon>Bacteria</taxon>
        <taxon>Pseudomonadati</taxon>
        <taxon>Pseudomonadota</taxon>
        <taxon>Gammaproteobacteria</taxon>
        <taxon>Lysobacterales</taxon>
        <taxon>Rhodanobacteraceae</taxon>
        <taxon>Luteibacter</taxon>
    </lineage>
</organism>
<feature type="domain" description="Resolvase/invertase-type recombinase catalytic" evidence="1">
    <location>
        <begin position="17"/>
        <end position="167"/>
    </location>
</feature>
<evidence type="ECO:0000259" key="1">
    <source>
        <dbReference type="PROSITE" id="PS51736"/>
    </source>
</evidence>
<dbReference type="PROSITE" id="PS51737">
    <property type="entry name" value="RECOMBINASE_DNA_BIND"/>
    <property type="match status" value="1"/>
</dbReference>
<dbReference type="InterPro" id="IPR038109">
    <property type="entry name" value="DNA_bind_recomb_sf"/>
</dbReference>
<dbReference type="Pfam" id="PF00239">
    <property type="entry name" value="Resolvase"/>
    <property type="match status" value="1"/>
</dbReference>
<feature type="domain" description="Recombinase" evidence="2">
    <location>
        <begin position="198"/>
        <end position="320"/>
    </location>
</feature>
<protein>
    <submittedName>
        <fullName evidence="3">Recombinase family protein</fullName>
    </submittedName>
</protein>
<dbReference type="InterPro" id="IPR006119">
    <property type="entry name" value="Resolv_N"/>
</dbReference>
<dbReference type="PANTHER" id="PTHR30461">
    <property type="entry name" value="DNA-INVERTASE FROM LAMBDOID PROPHAGE"/>
    <property type="match status" value="1"/>
</dbReference>
<dbReference type="Gene3D" id="3.40.50.1390">
    <property type="entry name" value="Resolvase, N-terminal catalytic domain"/>
    <property type="match status" value="1"/>
</dbReference>
<proteinExistence type="predicted"/>
<dbReference type="PROSITE" id="PS51736">
    <property type="entry name" value="RECOMBINASES_3"/>
    <property type="match status" value="1"/>
</dbReference>
<dbReference type="Gene3D" id="3.90.1750.20">
    <property type="entry name" value="Putative Large Serine Recombinase, Chain B, Domain 2"/>
    <property type="match status" value="1"/>
</dbReference>
<name>A0A4Y5Z355_9GAMM</name>
<dbReference type="SMART" id="SM00857">
    <property type="entry name" value="Resolvase"/>
    <property type="match status" value="1"/>
</dbReference>
<dbReference type="SUPFAM" id="SSF53041">
    <property type="entry name" value="Resolvase-like"/>
    <property type="match status" value="1"/>
</dbReference>
<dbReference type="GO" id="GO:0000150">
    <property type="term" value="F:DNA strand exchange activity"/>
    <property type="evidence" value="ECO:0007669"/>
    <property type="project" value="InterPro"/>
</dbReference>
<dbReference type="Proteomes" id="UP000316093">
    <property type="component" value="Chromosome"/>
</dbReference>
<dbReference type="InterPro" id="IPR050639">
    <property type="entry name" value="SSR_resolvase"/>
</dbReference>
<evidence type="ECO:0000313" key="3">
    <source>
        <dbReference type="EMBL" id="QDE39820.1"/>
    </source>
</evidence>
<dbReference type="FunFam" id="3.40.50.1390:FF:000008">
    <property type="entry name" value="DNA recombinase"/>
    <property type="match status" value="1"/>
</dbReference>
<reference evidence="3 4" key="1">
    <citation type="submission" date="2019-06" db="EMBL/GenBank/DDBJ databases">
        <title>A complete genome sequence for Luteibacter pinisoli MAH-14.</title>
        <authorList>
            <person name="Baltrus D.A."/>
        </authorList>
    </citation>
    <scope>NUCLEOTIDE SEQUENCE [LARGE SCALE GENOMIC DNA]</scope>
    <source>
        <strain evidence="3 4">MAH-14</strain>
    </source>
</reference>
<dbReference type="OrthoDB" id="5479610at2"/>
<sequence>MTTHTAASPTGGVATLRAAAYLRMSTDMQQYSIANQAMTIGAYADAHAMDVVRTYRDDGRSGLTIEHRPALQALIRDVTGGHPGYAIILVLDVSRWGRFQRVDEAAFYEFLCWRAGVKVIYVAEAFANDDSPFAMIVKSIKRMMSAEYSRELSGKTVIGHRRLAGYGFHQGGKPGYGLARVVVDSDGKRRMGLKPGQWKGTATDRVLLVPGALHERRLVRWMFEQTAGGASFKAIARDLNARGEKTAQGNPWNCRTVAAIINSEKYIGNLVYGRHQKRLGARMTGSHEDDWVRCDGAIRPIIPRALFDAAHEAHKGRQTRMDDEAILRRARLLLEREGRLSTPLIDAEPGMPASQVCGRRFGGLTNMYRNLGYVQQRNAGCADARRAISTWRRSVTAFLADWLDENGSAVEQDGWHLRIDRAWTLSVTVLNASGKGKDIWFNHRPVEPTDVVVYARIRLGEAAPLDYIVLPGASGPVLPHRFYQHNGPLVDSCTYPSLAIIGDLARLSRLESQRCG</sequence>
<dbReference type="Pfam" id="PF07508">
    <property type="entry name" value="Recombinase"/>
    <property type="match status" value="1"/>
</dbReference>
<dbReference type="KEGG" id="lpy:FIV34_11675"/>
<gene>
    <name evidence="3" type="ORF">FIV34_11675</name>
</gene>
<evidence type="ECO:0000259" key="2">
    <source>
        <dbReference type="PROSITE" id="PS51737"/>
    </source>
</evidence>
<accession>A0A4Y5Z355</accession>